<evidence type="ECO:0000259" key="11">
    <source>
        <dbReference type="PROSITE" id="PS50923"/>
    </source>
</evidence>
<dbReference type="Proteomes" id="UP000593567">
    <property type="component" value="Unassembled WGS sequence"/>
</dbReference>
<dbReference type="SMART" id="SM00032">
    <property type="entry name" value="CCP"/>
    <property type="match status" value="1"/>
</dbReference>
<keyword evidence="6" id="KW-0472">Membrane</keyword>
<dbReference type="Pfam" id="PF00084">
    <property type="entry name" value="Sushi"/>
    <property type="match status" value="1"/>
</dbReference>
<dbReference type="CDD" id="cd00033">
    <property type="entry name" value="CCP"/>
    <property type="match status" value="1"/>
</dbReference>
<dbReference type="Pfam" id="PF23144">
    <property type="entry name" value="Fn3_PTPRU"/>
    <property type="match status" value="1"/>
</dbReference>
<dbReference type="InterPro" id="IPR057598">
    <property type="entry name" value="Fn3_PTPRU"/>
</dbReference>
<keyword evidence="13" id="KW-1185">Reference proteome</keyword>
<protein>
    <submittedName>
        <fullName evidence="12">PTPRT</fullName>
    </submittedName>
</protein>
<keyword evidence="7" id="KW-1015">Disulfide bond</keyword>
<accession>A0A7J7KA31</accession>
<dbReference type="OrthoDB" id="10001713at2759"/>
<dbReference type="PANTHER" id="PTHR24051">
    <property type="entry name" value="SUSHI DOMAIN-CONTAINING PROTEIN 1"/>
    <property type="match status" value="1"/>
</dbReference>
<dbReference type="InterPro" id="IPR003961">
    <property type="entry name" value="FN3_dom"/>
</dbReference>
<dbReference type="PROSITE" id="PS50853">
    <property type="entry name" value="FN3"/>
    <property type="match status" value="1"/>
</dbReference>
<dbReference type="InterPro" id="IPR000436">
    <property type="entry name" value="Sushi_SCR_CCP_dom"/>
</dbReference>
<evidence type="ECO:0000256" key="4">
    <source>
        <dbReference type="ARBA" id="ARBA00022737"/>
    </source>
</evidence>
<sequence>MAAYIQLILTNYKLTVSSTYNCKESSYRYKLNIDDKTTLSNSTSTSTTIYRDGNVGVSAEVWLIQRNGDLSESEPETYGCIHPTNLYQLQVDSNSVIKNYKETSHTLYRDGGVSLTIKVWLRNKHGVLSEVITKTITTSTVNLPPILPTNLSKYLLQSRYTPSGSDRQNIRVRYNLPVEDISINCESVRSREFKMNSSTDYLTHNSYINNLLPYKNYTIQVKVTNNKDLTTEDVLVIETWELEPYDSPVILKNESYNESCIFIQWRSPSQPNGVINRYQHRYYISDKLAPSWKIYTDVQTENSHIACGYKAGDLVTYEIRAGTKVGYGPEATGDESYPACASISHYDLSIQLNEQQIFYGKYAAAETREKVLEDLDPHTNYTIILIAVNNALNQSSAEPRYITTPELAPYNGPSLSIELTESCVYLTIQDPDNPNGIITEYQVGSSFNLIYSVIMFQCSYVFVVQKETSASKRKKRSSVQLPPECDLDLDCYITAEIDSSLVDSDGYDFRVGDGKTYQDYYNAPLEPNQDYKIYQAVTVQMEVSLEIISPEESHCSAPPVVENARMLSSDEDWGVGTTVLYSCEEGFYITGQSEIVCGDDNGVAEWKGKIPICKKQGVSAKVIGLSVGVSSGALILITIAVTVPKVEKSDEYEEVGLSCIQQASTDEPEYVEIPGDKNPAPTYESMNTVTEDHNYEKVVHTVHNISPNPTLYQNMQD</sequence>
<dbReference type="InterPro" id="IPR035976">
    <property type="entry name" value="Sushi/SCR/CCP_sf"/>
</dbReference>
<evidence type="ECO:0000256" key="3">
    <source>
        <dbReference type="ARBA" id="ARBA00022729"/>
    </source>
</evidence>
<evidence type="ECO:0000256" key="9">
    <source>
        <dbReference type="PROSITE-ProRule" id="PRU00302"/>
    </source>
</evidence>
<comment type="subcellular location">
    <subcellularLocation>
        <location evidence="1">Membrane</location>
        <topology evidence="1">Single-pass type I membrane protein</topology>
    </subcellularLocation>
</comment>
<keyword evidence="2" id="KW-0812">Transmembrane</keyword>
<evidence type="ECO:0000256" key="8">
    <source>
        <dbReference type="ARBA" id="ARBA00023180"/>
    </source>
</evidence>
<reference evidence="12" key="1">
    <citation type="submission" date="2020-06" db="EMBL/GenBank/DDBJ databases">
        <title>Draft genome of Bugula neritina, a colonial animal packing powerful symbionts and potential medicines.</title>
        <authorList>
            <person name="Rayko M."/>
        </authorList>
    </citation>
    <scope>NUCLEOTIDE SEQUENCE [LARGE SCALE GENOMIC DNA]</scope>
    <source>
        <strain evidence="12">Kwan_BN1</strain>
    </source>
</reference>
<dbReference type="SUPFAM" id="SSF49265">
    <property type="entry name" value="Fibronectin type III"/>
    <property type="match status" value="2"/>
</dbReference>
<dbReference type="AlphaFoldDB" id="A0A7J7KA31"/>
<keyword evidence="8" id="KW-0325">Glycoprotein</keyword>
<dbReference type="Gene3D" id="2.10.70.10">
    <property type="entry name" value="Complement Module, domain 1"/>
    <property type="match status" value="1"/>
</dbReference>
<keyword evidence="9" id="KW-0768">Sushi</keyword>
<gene>
    <name evidence="12" type="ORF">EB796_007275</name>
</gene>
<comment type="caution">
    <text evidence="12">The sequence shown here is derived from an EMBL/GenBank/DDBJ whole genome shotgun (WGS) entry which is preliminary data.</text>
</comment>
<evidence type="ECO:0000256" key="2">
    <source>
        <dbReference type="ARBA" id="ARBA00022692"/>
    </source>
</evidence>
<dbReference type="SUPFAM" id="SSF57535">
    <property type="entry name" value="Complement control module/SCR domain"/>
    <property type="match status" value="1"/>
</dbReference>
<keyword evidence="5" id="KW-1133">Transmembrane helix</keyword>
<feature type="domain" description="Sushi" evidence="11">
    <location>
        <begin position="553"/>
        <end position="615"/>
    </location>
</feature>
<dbReference type="PROSITE" id="PS50923">
    <property type="entry name" value="SUSHI"/>
    <property type="match status" value="1"/>
</dbReference>
<evidence type="ECO:0000313" key="13">
    <source>
        <dbReference type="Proteomes" id="UP000593567"/>
    </source>
</evidence>
<evidence type="ECO:0000256" key="6">
    <source>
        <dbReference type="ARBA" id="ARBA00023136"/>
    </source>
</evidence>
<evidence type="ECO:0000259" key="10">
    <source>
        <dbReference type="PROSITE" id="PS50853"/>
    </source>
</evidence>
<evidence type="ECO:0000256" key="5">
    <source>
        <dbReference type="ARBA" id="ARBA00022989"/>
    </source>
</evidence>
<organism evidence="12 13">
    <name type="scientific">Bugula neritina</name>
    <name type="common">Brown bryozoan</name>
    <name type="synonym">Sertularia neritina</name>
    <dbReference type="NCBI Taxonomy" id="10212"/>
    <lineage>
        <taxon>Eukaryota</taxon>
        <taxon>Metazoa</taxon>
        <taxon>Spiralia</taxon>
        <taxon>Lophotrochozoa</taxon>
        <taxon>Bryozoa</taxon>
        <taxon>Gymnolaemata</taxon>
        <taxon>Cheilostomatida</taxon>
        <taxon>Flustrina</taxon>
        <taxon>Buguloidea</taxon>
        <taxon>Bugulidae</taxon>
        <taxon>Bugula</taxon>
    </lineage>
</organism>
<dbReference type="PANTHER" id="PTHR24051:SF9">
    <property type="entry name" value="FIBRONECTIN TYPE-III DOMAIN-CONTAINING PROTEIN"/>
    <property type="match status" value="1"/>
</dbReference>
<name>A0A7J7KA31_BUGNE</name>
<proteinExistence type="predicted"/>
<keyword evidence="4" id="KW-0677">Repeat</keyword>
<dbReference type="GO" id="GO:0016020">
    <property type="term" value="C:membrane"/>
    <property type="evidence" value="ECO:0007669"/>
    <property type="project" value="UniProtKB-SubCell"/>
</dbReference>
<dbReference type="InterPro" id="IPR013783">
    <property type="entry name" value="Ig-like_fold"/>
</dbReference>
<evidence type="ECO:0000313" key="12">
    <source>
        <dbReference type="EMBL" id="KAF6034416.1"/>
    </source>
</evidence>
<comment type="caution">
    <text evidence="9">Lacks conserved residue(s) required for the propagation of feature annotation.</text>
</comment>
<keyword evidence="3" id="KW-0732">Signal</keyword>
<dbReference type="InterPro" id="IPR036116">
    <property type="entry name" value="FN3_sf"/>
</dbReference>
<evidence type="ECO:0000256" key="7">
    <source>
        <dbReference type="ARBA" id="ARBA00023157"/>
    </source>
</evidence>
<evidence type="ECO:0000256" key="1">
    <source>
        <dbReference type="ARBA" id="ARBA00004479"/>
    </source>
</evidence>
<dbReference type="Gene3D" id="2.60.40.10">
    <property type="entry name" value="Immunoglobulins"/>
    <property type="match status" value="1"/>
</dbReference>
<dbReference type="InterPro" id="IPR051622">
    <property type="entry name" value="R-tyr_protein_phosphatases"/>
</dbReference>
<feature type="domain" description="Fibronectin type-III" evidence="10">
    <location>
        <begin position="247"/>
        <end position="347"/>
    </location>
</feature>
<dbReference type="EMBL" id="VXIV02001078">
    <property type="protein sequence ID" value="KAF6034416.1"/>
    <property type="molecule type" value="Genomic_DNA"/>
</dbReference>